<evidence type="ECO:0000313" key="1">
    <source>
        <dbReference type="EMBL" id="GJT07823.1"/>
    </source>
</evidence>
<comment type="caution">
    <text evidence="1">The sequence shown here is derived from an EMBL/GenBank/DDBJ whole genome shotgun (WGS) entry which is preliminary data.</text>
</comment>
<proteinExistence type="predicted"/>
<dbReference type="Proteomes" id="UP001151760">
    <property type="component" value="Unassembled WGS sequence"/>
</dbReference>
<accession>A0ABQ5B034</accession>
<evidence type="ECO:0000313" key="2">
    <source>
        <dbReference type="Proteomes" id="UP001151760"/>
    </source>
</evidence>
<reference evidence="1" key="2">
    <citation type="submission" date="2022-01" db="EMBL/GenBank/DDBJ databases">
        <authorList>
            <person name="Yamashiro T."/>
            <person name="Shiraishi A."/>
            <person name="Satake H."/>
            <person name="Nakayama K."/>
        </authorList>
    </citation>
    <scope>NUCLEOTIDE SEQUENCE</scope>
</reference>
<organism evidence="1 2">
    <name type="scientific">Tanacetum coccineum</name>
    <dbReference type="NCBI Taxonomy" id="301880"/>
    <lineage>
        <taxon>Eukaryota</taxon>
        <taxon>Viridiplantae</taxon>
        <taxon>Streptophyta</taxon>
        <taxon>Embryophyta</taxon>
        <taxon>Tracheophyta</taxon>
        <taxon>Spermatophyta</taxon>
        <taxon>Magnoliopsida</taxon>
        <taxon>eudicotyledons</taxon>
        <taxon>Gunneridae</taxon>
        <taxon>Pentapetalae</taxon>
        <taxon>asterids</taxon>
        <taxon>campanulids</taxon>
        <taxon>Asterales</taxon>
        <taxon>Asteraceae</taxon>
        <taxon>Asteroideae</taxon>
        <taxon>Anthemideae</taxon>
        <taxon>Anthemidinae</taxon>
        <taxon>Tanacetum</taxon>
    </lineage>
</organism>
<dbReference type="EMBL" id="BQNB010012782">
    <property type="protein sequence ID" value="GJT07823.1"/>
    <property type="molecule type" value="Genomic_DNA"/>
</dbReference>
<protein>
    <submittedName>
        <fullName evidence="1">Uncharacterized protein</fullName>
    </submittedName>
</protein>
<sequence>MRRSRWMKLFSEYGFKAKYHLGKENVVVKSWSRKKNVAWLGPTSVKRGGEWFILAIEEAYTIKYSIHPEADAT</sequence>
<keyword evidence="2" id="KW-1185">Reference proteome</keyword>
<gene>
    <name evidence="1" type="ORF">Tco_0842285</name>
</gene>
<reference evidence="1" key="1">
    <citation type="journal article" date="2022" name="Int. J. Mol. Sci.">
        <title>Draft Genome of Tanacetum Coccineum: Genomic Comparison of Closely Related Tanacetum-Family Plants.</title>
        <authorList>
            <person name="Yamashiro T."/>
            <person name="Shiraishi A."/>
            <person name="Nakayama K."/>
            <person name="Satake H."/>
        </authorList>
    </citation>
    <scope>NUCLEOTIDE SEQUENCE</scope>
</reference>
<name>A0ABQ5B034_9ASTR</name>